<dbReference type="InterPro" id="IPR009057">
    <property type="entry name" value="Homeodomain-like_sf"/>
</dbReference>
<dbReference type="EMBL" id="CP020809">
    <property type="protein sequence ID" value="ART72929.1"/>
    <property type="molecule type" value="Genomic_DNA"/>
</dbReference>
<feature type="domain" description="HTH araC/xylS-type" evidence="4">
    <location>
        <begin position="211"/>
        <end position="312"/>
    </location>
</feature>
<dbReference type="PANTHER" id="PTHR46796:SF6">
    <property type="entry name" value="ARAC SUBFAMILY"/>
    <property type="match status" value="1"/>
</dbReference>
<evidence type="ECO:0000313" key="6">
    <source>
        <dbReference type="Proteomes" id="UP000195331"/>
    </source>
</evidence>
<dbReference type="PANTHER" id="PTHR46796">
    <property type="entry name" value="HTH-TYPE TRANSCRIPTIONAL ACTIVATOR RHAS-RELATED"/>
    <property type="match status" value="1"/>
</dbReference>
<dbReference type="InterPro" id="IPR035418">
    <property type="entry name" value="AraC-bd_2"/>
</dbReference>
<sequence>MSYIVQTLSTQDLGAKDRSDWWRDRVSEIHCPMSFALADDYSGRIEYQQSGRYRLVRWWGDAEALTRDSTQIRRSPHGSYELLIPVHGHLQLAQGDSDIVAVPHTMTLTSLDAAMDMRHGDNVSAVALVIPRDHLDSRLARPTNDRPISLDARRGLGRIVVDQLRTIRGERDQLDGFQFDAVMDRIVDLIAIAYNDLSAPLDNVPADALVDSIRRYVRSNAHDPALTGAGIAAGLGWSLRHIQNQLQRVGTTPSDLIREERLALARLRLQDPGWRAQSITQIAFSSGFGDLSTFSNAYHRSFGERPSDTRTSH</sequence>
<keyword evidence="3" id="KW-0804">Transcription</keyword>
<dbReference type="GO" id="GO:0043565">
    <property type="term" value="F:sequence-specific DNA binding"/>
    <property type="evidence" value="ECO:0007669"/>
    <property type="project" value="InterPro"/>
</dbReference>
<dbReference type="Pfam" id="PF12833">
    <property type="entry name" value="HTH_18"/>
    <property type="match status" value="1"/>
</dbReference>
<dbReference type="AlphaFoldDB" id="A0A1Y0CCD2"/>
<evidence type="ECO:0000256" key="1">
    <source>
        <dbReference type="ARBA" id="ARBA00023015"/>
    </source>
</evidence>
<organism evidence="5 6">
    <name type="scientific">Mycobacterium dioxanotrophicus</name>
    <dbReference type="NCBI Taxonomy" id="482462"/>
    <lineage>
        <taxon>Bacteria</taxon>
        <taxon>Bacillati</taxon>
        <taxon>Actinomycetota</taxon>
        <taxon>Actinomycetes</taxon>
        <taxon>Mycobacteriales</taxon>
        <taxon>Mycobacteriaceae</taxon>
        <taxon>Mycobacterium</taxon>
    </lineage>
</organism>
<dbReference type="GO" id="GO:0003700">
    <property type="term" value="F:DNA-binding transcription factor activity"/>
    <property type="evidence" value="ECO:0007669"/>
    <property type="project" value="InterPro"/>
</dbReference>
<proteinExistence type="predicted"/>
<dbReference type="InterPro" id="IPR018060">
    <property type="entry name" value="HTH_AraC"/>
</dbReference>
<protein>
    <submittedName>
        <fullName evidence="5">AraC family transcriptional regulator</fullName>
    </submittedName>
</protein>
<dbReference type="InterPro" id="IPR050204">
    <property type="entry name" value="AraC_XylS_family_regulators"/>
</dbReference>
<evidence type="ECO:0000256" key="3">
    <source>
        <dbReference type="ARBA" id="ARBA00023163"/>
    </source>
</evidence>
<gene>
    <name evidence="5" type="ORF">BTO20_34125</name>
</gene>
<reference evidence="5 6" key="1">
    <citation type="submission" date="2017-04" db="EMBL/GenBank/DDBJ databases">
        <title>Whole Genome Sequence of 1,4-Dioxane Degrading Bacterium Mycobacterium dioxanotrophicus PH-06.</title>
        <authorList>
            <person name="He Y."/>
        </authorList>
    </citation>
    <scope>NUCLEOTIDE SEQUENCE [LARGE SCALE GENOMIC DNA]</scope>
    <source>
        <strain evidence="5 6">PH-06</strain>
    </source>
</reference>
<evidence type="ECO:0000256" key="2">
    <source>
        <dbReference type="ARBA" id="ARBA00023125"/>
    </source>
</evidence>
<dbReference type="PROSITE" id="PS01124">
    <property type="entry name" value="HTH_ARAC_FAMILY_2"/>
    <property type="match status" value="1"/>
</dbReference>
<keyword evidence="6" id="KW-1185">Reference proteome</keyword>
<evidence type="ECO:0000313" key="5">
    <source>
        <dbReference type="EMBL" id="ART72929.1"/>
    </source>
</evidence>
<dbReference type="SMART" id="SM00342">
    <property type="entry name" value="HTH_ARAC"/>
    <property type="match status" value="1"/>
</dbReference>
<dbReference type="Gene3D" id="1.10.10.60">
    <property type="entry name" value="Homeodomain-like"/>
    <property type="match status" value="1"/>
</dbReference>
<dbReference type="RefSeq" id="WP_087080674.1">
    <property type="nucleotide sequence ID" value="NZ_CP020809.1"/>
</dbReference>
<keyword evidence="2" id="KW-0238">DNA-binding</keyword>
<name>A0A1Y0CCD2_9MYCO</name>
<evidence type="ECO:0000259" key="4">
    <source>
        <dbReference type="PROSITE" id="PS01124"/>
    </source>
</evidence>
<dbReference type="KEGG" id="mdx:BTO20_34125"/>
<keyword evidence="1" id="KW-0805">Transcription regulation</keyword>
<dbReference type="Proteomes" id="UP000195331">
    <property type="component" value="Chromosome"/>
</dbReference>
<accession>A0A1Y0CCD2</accession>
<dbReference type="OrthoDB" id="9799345at2"/>
<dbReference type="Pfam" id="PF14525">
    <property type="entry name" value="AraC_binding_2"/>
    <property type="match status" value="1"/>
</dbReference>
<dbReference type="SUPFAM" id="SSF46689">
    <property type="entry name" value="Homeodomain-like"/>
    <property type="match status" value="1"/>
</dbReference>